<dbReference type="Gramene" id="KFK32058">
    <property type="protein sequence ID" value="KFK32058"/>
    <property type="gene ID" value="AALP_AA6G194300"/>
</dbReference>
<keyword evidence="3" id="KW-1185">Reference proteome</keyword>
<evidence type="ECO:0000313" key="3">
    <source>
        <dbReference type="Proteomes" id="UP000029120"/>
    </source>
</evidence>
<proteinExistence type="predicted"/>
<dbReference type="AlphaFoldDB" id="A0A087GQA6"/>
<dbReference type="Proteomes" id="UP000029120">
    <property type="component" value="Chromosome 6"/>
</dbReference>
<accession>A0A087GQA6</accession>
<reference evidence="3" key="1">
    <citation type="journal article" date="2015" name="Nat. Plants">
        <title>Genome expansion of Arabis alpina linked with retrotransposition and reduced symmetric DNA methylation.</title>
        <authorList>
            <person name="Willing E.M."/>
            <person name="Rawat V."/>
            <person name="Mandakova T."/>
            <person name="Maumus F."/>
            <person name="James G.V."/>
            <person name="Nordstroem K.J."/>
            <person name="Becker C."/>
            <person name="Warthmann N."/>
            <person name="Chica C."/>
            <person name="Szarzynska B."/>
            <person name="Zytnicki M."/>
            <person name="Albani M.C."/>
            <person name="Kiefer C."/>
            <person name="Bergonzi S."/>
            <person name="Castaings L."/>
            <person name="Mateos J.L."/>
            <person name="Berns M.C."/>
            <person name="Bujdoso N."/>
            <person name="Piofczyk T."/>
            <person name="de Lorenzo L."/>
            <person name="Barrero-Sicilia C."/>
            <person name="Mateos I."/>
            <person name="Piednoel M."/>
            <person name="Hagmann J."/>
            <person name="Chen-Min-Tao R."/>
            <person name="Iglesias-Fernandez R."/>
            <person name="Schuster S.C."/>
            <person name="Alonso-Blanco C."/>
            <person name="Roudier F."/>
            <person name="Carbonero P."/>
            <person name="Paz-Ares J."/>
            <person name="Davis S.J."/>
            <person name="Pecinka A."/>
            <person name="Quesneville H."/>
            <person name="Colot V."/>
            <person name="Lysak M.A."/>
            <person name="Weigel D."/>
            <person name="Coupland G."/>
            <person name="Schneeberger K."/>
        </authorList>
    </citation>
    <scope>NUCLEOTIDE SEQUENCE [LARGE SCALE GENOMIC DNA]</scope>
    <source>
        <strain evidence="3">cv. Pajares</strain>
    </source>
</reference>
<protein>
    <submittedName>
        <fullName evidence="2">Uncharacterized protein</fullName>
    </submittedName>
</protein>
<name>A0A087GQA6_ARAAL</name>
<sequence>MCGLHGVYFHELAPRKTTQTNKIKQCKLPLPISLATTELENTIHTTPLTNSPTTSLKQRPKARKDKKRKAENINESSG</sequence>
<evidence type="ECO:0000256" key="1">
    <source>
        <dbReference type="SAM" id="MobiDB-lite"/>
    </source>
</evidence>
<feature type="compositionally biased region" description="Low complexity" evidence="1">
    <location>
        <begin position="45"/>
        <end position="57"/>
    </location>
</feature>
<feature type="region of interest" description="Disordered" evidence="1">
    <location>
        <begin position="43"/>
        <end position="78"/>
    </location>
</feature>
<organism evidence="2 3">
    <name type="scientific">Arabis alpina</name>
    <name type="common">Alpine rock-cress</name>
    <dbReference type="NCBI Taxonomy" id="50452"/>
    <lineage>
        <taxon>Eukaryota</taxon>
        <taxon>Viridiplantae</taxon>
        <taxon>Streptophyta</taxon>
        <taxon>Embryophyta</taxon>
        <taxon>Tracheophyta</taxon>
        <taxon>Spermatophyta</taxon>
        <taxon>Magnoliopsida</taxon>
        <taxon>eudicotyledons</taxon>
        <taxon>Gunneridae</taxon>
        <taxon>Pentapetalae</taxon>
        <taxon>rosids</taxon>
        <taxon>malvids</taxon>
        <taxon>Brassicales</taxon>
        <taxon>Brassicaceae</taxon>
        <taxon>Arabideae</taxon>
        <taxon>Arabis</taxon>
    </lineage>
</organism>
<gene>
    <name evidence="2" type="ordered locus">AALP_Aa6g194300</name>
</gene>
<evidence type="ECO:0000313" key="2">
    <source>
        <dbReference type="EMBL" id="KFK32058.1"/>
    </source>
</evidence>
<feature type="compositionally biased region" description="Basic residues" evidence="1">
    <location>
        <begin position="58"/>
        <end position="69"/>
    </location>
</feature>
<dbReference type="EMBL" id="CM002874">
    <property type="protein sequence ID" value="KFK32058.1"/>
    <property type="molecule type" value="Genomic_DNA"/>
</dbReference>